<evidence type="ECO:0000256" key="7">
    <source>
        <dbReference type="SAM" id="SignalP"/>
    </source>
</evidence>
<dbReference type="InterPro" id="IPR002213">
    <property type="entry name" value="UDP_glucos_trans"/>
</dbReference>
<name>A0AAN5CJW6_9BILA</name>
<feature type="non-terminal residue" evidence="8">
    <location>
        <position position="1"/>
    </location>
</feature>
<dbReference type="EMBL" id="BTRK01000004">
    <property type="protein sequence ID" value="GMR45716.1"/>
    <property type="molecule type" value="Genomic_DNA"/>
</dbReference>
<keyword evidence="9" id="KW-1185">Reference proteome</keyword>
<keyword evidence="5 7" id="KW-0732">Signal</keyword>
<evidence type="ECO:0000256" key="6">
    <source>
        <dbReference type="ARBA" id="ARBA00047475"/>
    </source>
</evidence>
<dbReference type="PANTHER" id="PTHR48043">
    <property type="entry name" value="EG:EG0003.4 PROTEIN-RELATED"/>
    <property type="match status" value="1"/>
</dbReference>
<feature type="non-terminal residue" evidence="8">
    <location>
        <position position="232"/>
    </location>
</feature>
<organism evidence="8 9">
    <name type="scientific">Pristionchus mayeri</name>
    <dbReference type="NCBI Taxonomy" id="1317129"/>
    <lineage>
        <taxon>Eukaryota</taxon>
        <taxon>Metazoa</taxon>
        <taxon>Ecdysozoa</taxon>
        <taxon>Nematoda</taxon>
        <taxon>Chromadorea</taxon>
        <taxon>Rhabditida</taxon>
        <taxon>Rhabditina</taxon>
        <taxon>Diplogasteromorpha</taxon>
        <taxon>Diplogasteroidea</taxon>
        <taxon>Neodiplogasteridae</taxon>
        <taxon>Pristionchus</taxon>
    </lineage>
</organism>
<evidence type="ECO:0000313" key="8">
    <source>
        <dbReference type="EMBL" id="GMR45716.1"/>
    </source>
</evidence>
<keyword evidence="3" id="KW-0328">Glycosyltransferase</keyword>
<dbReference type="Pfam" id="PF00201">
    <property type="entry name" value="UDPGT"/>
    <property type="match status" value="1"/>
</dbReference>
<protein>
    <recommendedName>
        <fullName evidence="2">glucuronosyltransferase</fullName>
        <ecNumber evidence="2">2.4.1.17</ecNumber>
    </recommendedName>
</protein>
<comment type="catalytic activity">
    <reaction evidence="6">
        <text>glucuronate acceptor + UDP-alpha-D-glucuronate = acceptor beta-D-glucuronoside + UDP + H(+)</text>
        <dbReference type="Rhea" id="RHEA:21032"/>
        <dbReference type="ChEBI" id="CHEBI:15378"/>
        <dbReference type="ChEBI" id="CHEBI:58052"/>
        <dbReference type="ChEBI" id="CHEBI:58223"/>
        <dbReference type="ChEBI" id="CHEBI:132367"/>
        <dbReference type="ChEBI" id="CHEBI:132368"/>
        <dbReference type="EC" id="2.4.1.17"/>
    </reaction>
</comment>
<evidence type="ECO:0000256" key="4">
    <source>
        <dbReference type="ARBA" id="ARBA00022679"/>
    </source>
</evidence>
<evidence type="ECO:0000256" key="5">
    <source>
        <dbReference type="ARBA" id="ARBA00022729"/>
    </source>
</evidence>
<evidence type="ECO:0000256" key="2">
    <source>
        <dbReference type="ARBA" id="ARBA00012544"/>
    </source>
</evidence>
<comment type="similarity">
    <text evidence="1">Belongs to the UDP-glycosyltransferase family.</text>
</comment>
<sequence>FMRLLLYLSLFPAAYSLKFLAFSTQFARAHANYIARLSDVLVEAGHEVIPQCKQARVFDDFLDRVSANIWVMRHSVQMMQERRRVNAIWGHACLSVLDSPGLLDSLKLEHFDAAFSESADVCGPVLFHLLGINKWAVTDSVAIQNNFDITQTPSNPAYVPGMMANAGEQMSFVERLGNTLVATQFMIGTVYSDIEGVLRERLPDLPPVPEILASNSLVFLNSEPLVDFPRPS</sequence>
<feature type="signal peptide" evidence="7">
    <location>
        <begin position="1"/>
        <end position="16"/>
    </location>
</feature>
<evidence type="ECO:0000256" key="3">
    <source>
        <dbReference type="ARBA" id="ARBA00022676"/>
    </source>
</evidence>
<evidence type="ECO:0000313" key="9">
    <source>
        <dbReference type="Proteomes" id="UP001328107"/>
    </source>
</evidence>
<proteinExistence type="inferred from homology"/>
<comment type="caution">
    <text evidence="8">The sequence shown here is derived from an EMBL/GenBank/DDBJ whole genome shotgun (WGS) entry which is preliminary data.</text>
</comment>
<dbReference type="SUPFAM" id="SSF53756">
    <property type="entry name" value="UDP-Glycosyltransferase/glycogen phosphorylase"/>
    <property type="match status" value="1"/>
</dbReference>
<keyword evidence="4" id="KW-0808">Transferase</keyword>
<evidence type="ECO:0000256" key="1">
    <source>
        <dbReference type="ARBA" id="ARBA00009995"/>
    </source>
</evidence>
<reference evidence="9" key="1">
    <citation type="submission" date="2022-10" db="EMBL/GenBank/DDBJ databases">
        <title>Genome assembly of Pristionchus species.</title>
        <authorList>
            <person name="Yoshida K."/>
            <person name="Sommer R.J."/>
        </authorList>
    </citation>
    <scope>NUCLEOTIDE SEQUENCE [LARGE SCALE GENOMIC DNA]</scope>
    <source>
        <strain evidence="9">RS5460</strain>
    </source>
</reference>
<accession>A0AAN5CJW6</accession>
<gene>
    <name evidence="8" type="ORF">PMAYCL1PPCAC_15911</name>
</gene>
<dbReference type="Proteomes" id="UP001328107">
    <property type="component" value="Unassembled WGS sequence"/>
</dbReference>
<dbReference type="AlphaFoldDB" id="A0AAN5CJW6"/>
<feature type="chain" id="PRO_5043051490" description="glucuronosyltransferase" evidence="7">
    <location>
        <begin position="17"/>
        <end position="232"/>
    </location>
</feature>
<dbReference type="PANTHER" id="PTHR48043:SF23">
    <property type="entry name" value="UDP-GLUCURONOSYLTRANSFERASE"/>
    <property type="match status" value="1"/>
</dbReference>
<dbReference type="GO" id="GO:0015020">
    <property type="term" value="F:glucuronosyltransferase activity"/>
    <property type="evidence" value="ECO:0007669"/>
    <property type="project" value="UniProtKB-EC"/>
</dbReference>
<dbReference type="InterPro" id="IPR050271">
    <property type="entry name" value="UDP-glycosyltransferase"/>
</dbReference>
<dbReference type="EC" id="2.4.1.17" evidence="2"/>